<dbReference type="OrthoDB" id="79452at2759"/>
<feature type="domain" description="N-terminal Ras-GEF" evidence="5">
    <location>
        <begin position="804"/>
        <end position="979"/>
    </location>
</feature>
<dbReference type="Pfam" id="PF00617">
    <property type="entry name" value="RasGEF"/>
    <property type="match status" value="1"/>
</dbReference>
<dbReference type="PROSITE" id="PS50238">
    <property type="entry name" value="RHOGAP"/>
    <property type="match status" value="1"/>
</dbReference>
<dbReference type="Gene3D" id="1.20.870.10">
    <property type="entry name" value="Son of sevenless (SoS) protein Chain: S domain 1"/>
    <property type="match status" value="1"/>
</dbReference>
<comment type="caution">
    <text evidence="7">The sequence shown here is derived from an EMBL/GenBank/DDBJ whole genome shotgun (WGS) entry which is preliminary data.</text>
</comment>
<feature type="domain" description="Rho-GAP" evidence="6">
    <location>
        <begin position="1499"/>
        <end position="1691"/>
    </location>
</feature>
<dbReference type="InterPro" id="IPR000651">
    <property type="entry name" value="Ras-like_Gua-exchang_fac_N"/>
</dbReference>
<keyword evidence="8" id="KW-1185">Reference proteome</keyword>
<dbReference type="EMBL" id="LXTC01000001">
    <property type="protein sequence ID" value="OBA23899.1"/>
    <property type="molecule type" value="Genomic_DNA"/>
</dbReference>
<feature type="domain" description="Ras-GEF" evidence="4">
    <location>
        <begin position="280"/>
        <end position="550"/>
    </location>
</feature>
<dbReference type="InterPro" id="IPR008936">
    <property type="entry name" value="Rho_GTPase_activation_prot"/>
</dbReference>
<dbReference type="Gene3D" id="1.10.555.10">
    <property type="entry name" value="Rho GTPase activation protein"/>
    <property type="match status" value="1"/>
</dbReference>
<organism evidence="7 8">
    <name type="scientific">Metschnikowia bicuspidata var. bicuspidata NRRL YB-4993</name>
    <dbReference type="NCBI Taxonomy" id="869754"/>
    <lineage>
        <taxon>Eukaryota</taxon>
        <taxon>Fungi</taxon>
        <taxon>Dikarya</taxon>
        <taxon>Ascomycota</taxon>
        <taxon>Saccharomycotina</taxon>
        <taxon>Pichiomycetes</taxon>
        <taxon>Metschnikowiaceae</taxon>
        <taxon>Metschnikowia</taxon>
    </lineage>
</organism>
<accession>A0A1A0HIA4</accession>
<dbReference type="GO" id="GO:0005096">
    <property type="term" value="F:GTPase activator activity"/>
    <property type="evidence" value="ECO:0007669"/>
    <property type="project" value="InterPro"/>
</dbReference>
<evidence type="ECO:0000259" key="3">
    <source>
        <dbReference type="PROSITE" id="PS50003"/>
    </source>
</evidence>
<dbReference type="InterPro" id="IPR001895">
    <property type="entry name" value="RASGEF_cat_dom"/>
</dbReference>
<dbReference type="GeneID" id="30028256"/>
<evidence type="ECO:0000259" key="6">
    <source>
        <dbReference type="PROSITE" id="PS50238"/>
    </source>
</evidence>
<dbReference type="SMART" id="SM00324">
    <property type="entry name" value="RhoGAP"/>
    <property type="match status" value="1"/>
</dbReference>
<evidence type="ECO:0000313" key="7">
    <source>
        <dbReference type="EMBL" id="OBA23899.1"/>
    </source>
</evidence>
<dbReference type="SUPFAM" id="SSF48366">
    <property type="entry name" value="Ras GEF"/>
    <property type="match status" value="3"/>
</dbReference>
<dbReference type="PROSITE" id="PS50212">
    <property type="entry name" value="RASGEF_NTER"/>
    <property type="match status" value="1"/>
</dbReference>
<dbReference type="Gene3D" id="1.10.840.10">
    <property type="entry name" value="Ras guanine-nucleotide exchange factors catalytic domain"/>
    <property type="match status" value="1"/>
</dbReference>
<feature type="non-terminal residue" evidence="7">
    <location>
        <position position="1692"/>
    </location>
</feature>
<keyword evidence="1" id="KW-0344">Guanine-nucleotide releasing factor</keyword>
<name>A0A1A0HIA4_9ASCO</name>
<evidence type="ECO:0000259" key="4">
    <source>
        <dbReference type="PROSITE" id="PS50009"/>
    </source>
</evidence>
<reference evidence="7 8" key="1">
    <citation type="submission" date="2016-05" db="EMBL/GenBank/DDBJ databases">
        <title>Comparative genomics of biotechnologically important yeasts.</title>
        <authorList>
            <consortium name="DOE Joint Genome Institute"/>
            <person name="Riley R."/>
            <person name="Haridas S."/>
            <person name="Wolfe K.H."/>
            <person name="Lopes M.R."/>
            <person name="Hittinger C.T."/>
            <person name="Goker M."/>
            <person name="Salamov A."/>
            <person name="Wisecaver J."/>
            <person name="Long T.M."/>
            <person name="Aerts A.L."/>
            <person name="Barry K."/>
            <person name="Choi C."/>
            <person name="Clum A."/>
            <person name="Coughlan A.Y."/>
            <person name="Deshpande S."/>
            <person name="Douglass A.P."/>
            <person name="Hanson S.J."/>
            <person name="Klenk H.-P."/>
            <person name="LaButti K."/>
            <person name="Lapidus A."/>
            <person name="Lindquist E."/>
            <person name="Lipzen A."/>
            <person name="Meier-kolthoff J.P."/>
            <person name="Ohm R.A."/>
            <person name="Otillar R.P."/>
            <person name="Pangilinan J."/>
            <person name="Peng Y."/>
            <person name="Rokas A."/>
            <person name="Rosa C.A."/>
            <person name="Scheuner C."/>
            <person name="Sibirny A.A."/>
            <person name="Slot J.C."/>
            <person name="Stielow J.B."/>
            <person name="Sun H."/>
            <person name="Kurtzman C.P."/>
            <person name="Blackwell M."/>
            <person name="Grigoriev I.V."/>
            <person name="Jeffries T.W."/>
        </authorList>
    </citation>
    <scope>NUCLEOTIDE SEQUENCE [LARGE SCALE GENOMIC DNA]</scope>
    <source>
        <strain evidence="7 8">NRRL YB-4993</strain>
    </source>
</reference>
<gene>
    <name evidence="7" type="ORF">METBIDRAFT_24494</name>
</gene>
<dbReference type="PROSITE" id="PS50003">
    <property type="entry name" value="PH_DOMAIN"/>
    <property type="match status" value="1"/>
</dbReference>
<sequence>VRSLIDPEYDVKSVKHAWLNGCLNASPMQDFNESSLRLYRVELRGSYLYIYRPPLLMNVLLFKLDPQLPAPNAGMTSELETATISASYQRSVIPSDKISHFLPNFPHPELKFNTTSETFAPSCPIEALVHYFIFADGQVHGMAIRQLSLVFPLLPNFADVLKLMETYLQAIFSGSFDNYQPGADLFERILTLLKHIDKHLSGFLLKADVAPYILKLLQLVGSASPVEFLDIITQIQDSIVKKQLTLLDLIGSVDSTPRSSVLNESIFDELSAHRFLHKFNLLDLVTAISDIDLLFYESWNSSTDKSLLLSTSMDENNPGDYFYKKNPLVFNNETHLHYLSRLLVNHLFVENLHSTTDIKARILERWIDLGCLLDKFGNMSSWLGISSIILSQPILRLKDVWSQVGEDYIKLLKNDWSPILYELDQRCFVHTTNVLLSDAQSNGLLPVFKESYHIMAPRGLGKIFPKEKVVPYFGDLLVNNTNLANIAELENVWKKITHSFERWNEYLSNLSNSQDIISYNQDVLRRYDSMGFMFSNESLNQVLYLGVNKEDGKITPLVPKLPAPEIATDPIDGTKIQDELRRKLLCLLELNCDSISLSTVMSHSLRMEPSLKEGYLNLPDKGIFDVFLKDDLKEIFSPLSIDSGISMASRSTPEVDDTSIRNQTSSKTDSSFKDKLPTFNLQYYKIDVSKYDDLLSHLRDRAEDTRESHDIFVDSDLVLRLDDFINDFENTVTPTTSTGEITQSTDNDDGLGIDVEELMNSEKFKTLSSLSDSESTDGISTKRKHCSFGLVSRHSYLGSHRHSQNYIPRFATMDKLIDLLLLDSKYLDETHLIDLTEYRFVFMLNYSSFITTKELLERLSHRFIHSGNAVISVMRRLFMQKQGIWDPVSFGAFPNWNSDNSVDLSQLGEVDYKLLLEIQANILKVLLILLSHFFECFLNDLHNKTIMIKILKLYSNEILQWYNSNKIDDTLNESYENLVGLYKRLKSNFIKKTYRPLKMLKFDLLLSQDFEFSRSVREVPMNRNLPSHKNFHKVEKFIIKFNKLLAIFYQGITPENWFAIFKILENQFANSTLLNYDIQTAGTSEKNLRVSDVFTYLESLFETDAHEKVLNKFPLVFKKLYSLYQKFKAYLLIQICDEGLGDEERLERMKTLLLMITISRLKMRDSVFVFEGDREFVPSCVETAITSIMYSPESRSLAHFWLNASSGSNISVQNPSLAVDGIESLLPKHIKHSDLSAASEPLLPCFGWIIQNLIHLNECPSFHRSAINFNKRYFLYRLIRELNVEELKSNELQRDTKDFEFLFQLDERRVLGNLGNIDLSSTKLLFDTILKEQYSINIRDEQNRSTGHGISTLSNERMHATQTPSSTNLRRQSLSYKTASSSRFKISGLFNKSRSFGHTGGYERVTTYKELPDPITVADPRQKPLLVIRLKDRKIFPVYLLPYCFKFDSHNAHEACFFQASSETDAKSWLRSLNYANRHWFLSKSINLKSDHSHTTFGIPLATICARDGLASPAILASIYEVIEKDCLKEVGIYRISTSLSELSALKQEINRTGVINFRNRTVDVHTLTSCVKSFFRELPDALLTDQVIEMLCALRRTSNKEDGLTKNDVLALRKIFSTLPRENYCTLRALVRHLSVVVQQNESNKMTCSNLATVIGPALTEASNLETLMNNFGVINHVLEMLIESYQLIFD</sequence>
<feature type="non-terminal residue" evidence="7">
    <location>
        <position position="1"/>
    </location>
</feature>
<dbReference type="InterPro" id="IPR000198">
    <property type="entry name" value="RhoGAP_dom"/>
</dbReference>
<feature type="region of interest" description="Disordered" evidence="2">
    <location>
        <begin position="1345"/>
        <end position="1366"/>
    </location>
</feature>
<dbReference type="PANTHER" id="PTHR23182:SF1">
    <property type="entry name" value="RHO GTPASE ACTIVATING PROTEIN AT 1A, ISOFORM E"/>
    <property type="match status" value="1"/>
</dbReference>
<dbReference type="GO" id="GO:0016020">
    <property type="term" value="C:membrane"/>
    <property type="evidence" value="ECO:0007669"/>
    <property type="project" value="TreeGrafter"/>
</dbReference>
<evidence type="ECO:0008006" key="9">
    <source>
        <dbReference type="Google" id="ProtNLM"/>
    </source>
</evidence>
<dbReference type="InterPro" id="IPR023578">
    <property type="entry name" value="Ras_GEF_dom_sf"/>
</dbReference>
<dbReference type="GO" id="GO:0007264">
    <property type="term" value="P:small GTPase-mediated signal transduction"/>
    <property type="evidence" value="ECO:0007669"/>
    <property type="project" value="InterPro"/>
</dbReference>
<dbReference type="Pfam" id="PF00618">
    <property type="entry name" value="RasGEF_N"/>
    <property type="match status" value="1"/>
</dbReference>
<dbReference type="Pfam" id="PF00620">
    <property type="entry name" value="RhoGAP"/>
    <property type="match status" value="1"/>
</dbReference>
<evidence type="ECO:0000256" key="1">
    <source>
        <dbReference type="PROSITE-ProRule" id="PRU00168"/>
    </source>
</evidence>
<dbReference type="InterPro" id="IPR037769">
    <property type="entry name" value="Abr/Bcr"/>
</dbReference>
<protein>
    <recommendedName>
        <fullName evidence="9">Rho GTPase activation protein</fullName>
    </recommendedName>
</protein>
<proteinExistence type="predicted"/>
<dbReference type="InterPro" id="IPR001849">
    <property type="entry name" value="PH_domain"/>
</dbReference>
<dbReference type="PROSITE" id="PS50009">
    <property type="entry name" value="RASGEF_CAT"/>
    <property type="match status" value="1"/>
</dbReference>
<dbReference type="Proteomes" id="UP000092555">
    <property type="component" value="Unassembled WGS sequence"/>
</dbReference>
<dbReference type="GO" id="GO:0005085">
    <property type="term" value="F:guanyl-nucleotide exchange factor activity"/>
    <property type="evidence" value="ECO:0007669"/>
    <property type="project" value="UniProtKB-KW"/>
</dbReference>
<dbReference type="PANTHER" id="PTHR23182">
    <property type="entry name" value="BREAKPOINT CLUSTER REGION PROTEIN BCR"/>
    <property type="match status" value="1"/>
</dbReference>
<evidence type="ECO:0000259" key="5">
    <source>
        <dbReference type="PROSITE" id="PS50212"/>
    </source>
</evidence>
<dbReference type="STRING" id="869754.A0A1A0HIA4"/>
<dbReference type="CDD" id="cd00159">
    <property type="entry name" value="RhoGAP"/>
    <property type="match status" value="1"/>
</dbReference>
<feature type="region of interest" description="Disordered" evidence="2">
    <location>
        <begin position="648"/>
        <end position="669"/>
    </location>
</feature>
<evidence type="ECO:0000313" key="8">
    <source>
        <dbReference type="Proteomes" id="UP000092555"/>
    </source>
</evidence>
<dbReference type="SUPFAM" id="SSF48350">
    <property type="entry name" value="GTPase activation domain, GAP"/>
    <property type="match status" value="1"/>
</dbReference>
<feature type="domain" description="PH" evidence="3">
    <location>
        <begin position="1443"/>
        <end position="1478"/>
    </location>
</feature>
<dbReference type="RefSeq" id="XP_018714380.1">
    <property type="nucleotide sequence ID" value="XM_018855280.1"/>
</dbReference>
<dbReference type="InterPro" id="IPR036964">
    <property type="entry name" value="RASGEF_cat_dom_sf"/>
</dbReference>
<evidence type="ECO:0000256" key="2">
    <source>
        <dbReference type="SAM" id="MobiDB-lite"/>
    </source>
</evidence>